<dbReference type="Gene3D" id="1.10.1670.10">
    <property type="entry name" value="Helix-hairpin-Helix base-excision DNA repair enzymes (C-terminal)"/>
    <property type="match status" value="1"/>
</dbReference>
<reference evidence="14" key="1">
    <citation type="submission" date="2013-04" db="EMBL/GenBank/DDBJ databases">
        <authorList>
            <person name="Qu J."/>
            <person name="Murali S.C."/>
            <person name="Bandaranaike D."/>
            <person name="Bellair M."/>
            <person name="Blankenburg K."/>
            <person name="Chao H."/>
            <person name="Dinh H."/>
            <person name="Doddapaneni H."/>
            <person name="Downs B."/>
            <person name="Dugan-Rocha S."/>
            <person name="Elkadiri S."/>
            <person name="Gnanaolivu R.D."/>
            <person name="Hernandez B."/>
            <person name="Javaid M."/>
            <person name="Jayaseelan J.C."/>
            <person name="Lee S."/>
            <person name="Li M."/>
            <person name="Ming W."/>
            <person name="Munidasa M."/>
            <person name="Muniz J."/>
            <person name="Nguyen L."/>
            <person name="Ongeri F."/>
            <person name="Osuji N."/>
            <person name="Pu L.-L."/>
            <person name="Puazo M."/>
            <person name="Qu C."/>
            <person name="Quiroz J."/>
            <person name="Raj R."/>
            <person name="Weissenberger G."/>
            <person name="Xin Y."/>
            <person name="Zou X."/>
            <person name="Han Y."/>
            <person name="Richards S."/>
            <person name="Worley K."/>
            <person name="Muzny D."/>
            <person name="Gibbs R."/>
        </authorList>
    </citation>
    <scope>NUCLEOTIDE SEQUENCE</scope>
    <source>
        <strain evidence="14">Sampled in the wild</strain>
    </source>
</reference>
<dbReference type="GO" id="GO:0140078">
    <property type="term" value="F:class I DNA-(apurinic or apyrimidinic site) endonuclease activity"/>
    <property type="evidence" value="ECO:0007669"/>
    <property type="project" value="UniProtKB-EC"/>
</dbReference>
<dbReference type="CDD" id="cd00056">
    <property type="entry name" value="ENDO3c"/>
    <property type="match status" value="1"/>
</dbReference>
<keyword evidence="9" id="KW-0511">Multifunctional enzyme</keyword>
<keyword evidence="10" id="KW-0326">Glycosidase</keyword>
<organism evidence="14 15">
    <name type="scientific">Ladona fulva</name>
    <name type="common">Scarce chaser dragonfly</name>
    <name type="synonym">Libellula fulva</name>
    <dbReference type="NCBI Taxonomy" id="123851"/>
    <lineage>
        <taxon>Eukaryota</taxon>
        <taxon>Metazoa</taxon>
        <taxon>Ecdysozoa</taxon>
        <taxon>Arthropoda</taxon>
        <taxon>Hexapoda</taxon>
        <taxon>Insecta</taxon>
        <taxon>Pterygota</taxon>
        <taxon>Palaeoptera</taxon>
        <taxon>Odonata</taxon>
        <taxon>Epiprocta</taxon>
        <taxon>Anisoptera</taxon>
        <taxon>Libelluloidea</taxon>
        <taxon>Libellulidae</taxon>
        <taxon>Ladona</taxon>
    </lineage>
</organism>
<dbReference type="EMBL" id="KZ308363">
    <property type="protein sequence ID" value="KAG8228214.1"/>
    <property type="molecule type" value="Genomic_DNA"/>
</dbReference>
<dbReference type="GO" id="GO:0034039">
    <property type="term" value="F:8-oxo-7,8-dihydroguanine DNA N-glycosylase activity"/>
    <property type="evidence" value="ECO:0007669"/>
    <property type="project" value="TreeGrafter"/>
</dbReference>
<evidence type="ECO:0000256" key="11">
    <source>
        <dbReference type="ARBA" id="ARBA00044632"/>
    </source>
</evidence>
<dbReference type="FunFam" id="1.10.1670.10:FF:000005">
    <property type="entry name" value="N-glycosylase/DNA lyase OGG1"/>
    <property type="match status" value="1"/>
</dbReference>
<evidence type="ECO:0000256" key="1">
    <source>
        <dbReference type="ARBA" id="ARBA00004123"/>
    </source>
</evidence>
<evidence type="ECO:0000256" key="6">
    <source>
        <dbReference type="ARBA" id="ARBA00023204"/>
    </source>
</evidence>
<dbReference type="PANTHER" id="PTHR10242">
    <property type="entry name" value="8-OXOGUANINE DNA GLYCOSYLASE"/>
    <property type="match status" value="1"/>
</dbReference>
<keyword evidence="6" id="KW-0234">DNA repair</keyword>
<evidence type="ECO:0000313" key="15">
    <source>
        <dbReference type="Proteomes" id="UP000792457"/>
    </source>
</evidence>
<reference evidence="14" key="2">
    <citation type="submission" date="2017-10" db="EMBL/GenBank/DDBJ databases">
        <title>Ladona fulva Genome sequencing and assembly.</title>
        <authorList>
            <person name="Murali S."/>
            <person name="Richards S."/>
            <person name="Bandaranaike D."/>
            <person name="Bellair M."/>
            <person name="Blankenburg K."/>
            <person name="Chao H."/>
            <person name="Dinh H."/>
            <person name="Doddapaneni H."/>
            <person name="Dugan-Rocha S."/>
            <person name="Elkadiri S."/>
            <person name="Gnanaolivu R."/>
            <person name="Hernandez B."/>
            <person name="Skinner E."/>
            <person name="Javaid M."/>
            <person name="Lee S."/>
            <person name="Li M."/>
            <person name="Ming W."/>
            <person name="Munidasa M."/>
            <person name="Muniz J."/>
            <person name="Nguyen L."/>
            <person name="Hughes D."/>
            <person name="Osuji N."/>
            <person name="Pu L.-L."/>
            <person name="Puazo M."/>
            <person name="Qu C."/>
            <person name="Quiroz J."/>
            <person name="Raj R."/>
            <person name="Weissenberger G."/>
            <person name="Xin Y."/>
            <person name="Zou X."/>
            <person name="Han Y."/>
            <person name="Worley K."/>
            <person name="Muzny D."/>
            <person name="Gibbs R."/>
        </authorList>
    </citation>
    <scope>NUCLEOTIDE SEQUENCE</scope>
    <source>
        <strain evidence="14">Sampled in the wild</strain>
    </source>
</reference>
<dbReference type="InterPro" id="IPR011257">
    <property type="entry name" value="DNA_glycosylase"/>
</dbReference>
<keyword evidence="4" id="KW-0227">DNA damage</keyword>
<evidence type="ECO:0000256" key="2">
    <source>
        <dbReference type="ARBA" id="ARBA00010679"/>
    </source>
</evidence>
<dbReference type="GO" id="GO:0006285">
    <property type="term" value="P:base-excision repair, AP site formation"/>
    <property type="evidence" value="ECO:0007669"/>
    <property type="project" value="TreeGrafter"/>
</dbReference>
<evidence type="ECO:0000256" key="3">
    <source>
        <dbReference type="ARBA" id="ARBA00012720"/>
    </source>
</evidence>
<gene>
    <name evidence="14" type="ORF">J437_LFUL004339</name>
</gene>
<evidence type="ECO:0000259" key="13">
    <source>
        <dbReference type="SMART" id="SM00478"/>
    </source>
</evidence>
<dbReference type="SMART" id="SM00478">
    <property type="entry name" value="ENDO3c"/>
    <property type="match status" value="1"/>
</dbReference>
<evidence type="ECO:0000256" key="7">
    <source>
        <dbReference type="ARBA" id="ARBA00023239"/>
    </source>
</evidence>
<comment type="catalytic activity">
    <reaction evidence="11">
        <text>2'-deoxyribonucleotide-(2'-deoxyribose 5'-phosphate)-2'-deoxyribonucleotide-DNA = a 3'-end 2'-deoxyribonucleotide-(2,3-dehydro-2,3-deoxyribose 5'-phosphate)-DNA + a 5'-end 5'-phospho-2'-deoxyribonucleoside-DNA + H(+)</text>
        <dbReference type="Rhea" id="RHEA:66592"/>
        <dbReference type="Rhea" id="RHEA-COMP:13180"/>
        <dbReference type="Rhea" id="RHEA-COMP:16897"/>
        <dbReference type="Rhea" id="RHEA-COMP:17067"/>
        <dbReference type="ChEBI" id="CHEBI:15378"/>
        <dbReference type="ChEBI" id="CHEBI:136412"/>
        <dbReference type="ChEBI" id="CHEBI:157695"/>
        <dbReference type="ChEBI" id="CHEBI:167181"/>
        <dbReference type="EC" id="4.2.99.18"/>
    </reaction>
</comment>
<dbReference type="OrthoDB" id="238681at2759"/>
<evidence type="ECO:0000256" key="12">
    <source>
        <dbReference type="ARBA" id="ARBA00073127"/>
    </source>
</evidence>
<keyword evidence="5" id="KW-0378">Hydrolase</keyword>
<comment type="similarity">
    <text evidence="2">Belongs to the type-1 OGG1 family.</text>
</comment>
<feature type="non-terminal residue" evidence="14">
    <location>
        <position position="258"/>
    </location>
</feature>
<dbReference type="AlphaFoldDB" id="A0A8K0P215"/>
<name>A0A8K0P215_LADFU</name>
<dbReference type="GO" id="GO:0005634">
    <property type="term" value="C:nucleus"/>
    <property type="evidence" value="ECO:0007669"/>
    <property type="project" value="UniProtKB-SubCell"/>
</dbReference>
<keyword evidence="8" id="KW-0539">Nucleus</keyword>
<dbReference type="PANTHER" id="PTHR10242:SF2">
    <property type="entry name" value="N-GLYCOSYLASE_DNA LYASE"/>
    <property type="match status" value="1"/>
</dbReference>
<keyword evidence="15" id="KW-1185">Reference proteome</keyword>
<comment type="caution">
    <text evidence="14">The sequence shown here is derived from an EMBL/GenBank/DDBJ whole genome shotgun (WGS) entry which is preliminary data.</text>
</comment>
<dbReference type="SUPFAM" id="SSF48150">
    <property type="entry name" value="DNA-glycosylase"/>
    <property type="match status" value="2"/>
</dbReference>
<evidence type="ECO:0000256" key="10">
    <source>
        <dbReference type="ARBA" id="ARBA00023295"/>
    </source>
</evidence>
<dbReference type="Gene3D" id="1.10.340.30">
    <property type="entry name" value="Hypothetical protein, domain 2"/>
    <property type="match status" value="2"/>
</dbReference>
<dbReference type="EC" id="4.2.99.18" evidence="3"/>
<evidence type="ECO:0000256" key="8">
    <source>
        <dbReference type="ARBA" id="ARBA00023242"/>
    </source>
</evidence>
<dbReference type="InterPro" id="IPR023170">
    <property type="entry name" value="HhH_base_excis_C"/>
</dbReference>
<feature type="domain" description="HhH-GPD" evidence="13">
    <location>
        <begin position="1"/>
        <end position="158"/>
    </location>
</feature>
<evidence type="ECO:0000313" key="14">
    <source>
        <dbReference type="EMBL" id="KAG8228214.1"/>
    </source>
</evidence>
<dbReference type="Proteomes" id="UP000792457">
    <property type="component" value="Unassembled WGS sequence"/>
</dbReference>
<keyword evidence="7" id="KW-0456">Lyase</keyword>
<accession>A0A8K0P215</accession>
<dbReference type="InterPro" id="IPR003265">
    <property type="entry name" value="HhH-GPD_domain"/>
</dbReference>
<sequence length="258" mass="28880">MVEKLCLKFGSPIAEVDGVTYHDFPLVSALKHESSEHWMRENGFGYRAKYIRASADMIMGAENNENSWLDNLLAMDYDNAKAELMKLTGIGAKVADCICLMSLGHLCAVPVDTHVHQIAVRIYTPHLSKYKTVTPAVYNEIGGFFRNLYGDKAGWAHTLMLERISSMVEKLCLKFGSPIAEVDGVTYHDFPLVSALKHESSEHWMRENGFGYRAKYIRASADMIMGAENNENSWLDNLLAMDYDNAKAELMKLTGIGA</sequence>
<proteinExistence type="inferred from homology"/>
<dbReference type="InterPro" id="IPR052054">
    <property type="entry name" value="Oxidative_DNA_repair_enzyme"/>
</dbReference>
<comment type="subcellular location">
    <subcellularLocation>
        <location evidence="1">Nucleus</location>
    </subcellularLocation>
</comment>
<protein>
    <recommendedName>
        <fullName evidence="12">N-glycosylase/DNA lyase</fullName>
        <ecNumber evidence="3">4.2.99.18</ecNumber>
    </recommendedName>
</protein>
<evidence type="ECO:0000256" key="5">
    <source>
        <dbReference type="ARBA" id="ARBA00022801"/>
    </source>
</evidence>
<evidence type="ECO:0000256" key="4">
    <source>
        <dbReference type="ARBA" id="ARBA00022763"/>
    </source>
</evidence>
<evidence type="ECO:0000256" key="9">
    <source>
        <dbReference type="ARBA" id="ARBA00023268"/>
    </source>
</evidence>